<evidence type="ECO:0000256" key="1">
    <source>
        <dbReference type="SAM" id="MobiDB-lite"/>
    </source>
</evidence>
<dbReference type="EMBL" id="JBAMIC010000014">
    <property type="protein sequence ID" value="KAK7095987.1"/>
    <property type="molecule type" value="Genomic_DNA"/>
</dbReference>
<proteinExistence type="predicted"/>
<keyword evidence="3" id="KW-0732">Signal</keyword>
<dbReference type="AlphaFoldDB" id="A0AAN9G5T6"/>
<gene>
    <name evidence="5" type="ORF">V1264_005335</name>
</gene>
<evidence type="ECO:0000256" key="2">
    <source>
        <dbReference type="SAM" id="Phobius"/>
    </source>
</evidence>
<feature type="compositionally biased region" description="Polar residues" evidence="1">
    <location>
        <begin position="275"/>
        <end position="307"/>
    </location>
</feature>
<feature type="domain" description="Ig-like" evidence="4">
    <location>
        <begin position="30"/>
        <end position="147"/>
    </location>
</feature>
<dbReference type="Proteomes" id="UP001374579">
    <property type="component" value="Unassembled WGS sequence"/>
</dbReference>
<dbReference type="PROSITE" id="PS50835">
    <property type="entry name" value="IG_LIKE"/>
    <property type="match status" value="1"/>
</dbReference>
<keyword evidence="6" id="KW-1185">Reference proteome</keyword>
<feature type="compositionally biased region" description="Polar residues" evidence="1">
    <location>
        <begin position="235"/>
        <end position="251"/>
    </location>
</feature>
<keyword evidence="2" id="KW-0812">Transmembrane</keyword>
<comment type="caution">
    <text evidence="5">The sequence shown here is derived from an EMBL/GenBank/DDBJ whole genome shotgun (WGS) entry which is preliminary data.</text>
</comment>
<dbReference type="InterPro" id="IPR007110">
    <property type="entry name" value="Ig-like_dom"/>
</dbReference>
<organism evidence="5 6">
    <name type="scientific">Littorina saxatilis</name>
    <dbReference type="NCBI Taxonomy" id="31220"/>
    <lineage>
        <taxon>Eukaryota</taxon>
        <taxon>Metazoa</taxon>
        <taxon>Spiralia</taxon>
        <taxon>Lophotrochozoa</taxon>
        <taxon>Mollusca</taxon>
        <taxon>Gastropoda</taxon>
        <taxon>Caenogastropoda</taxon>
        <taxon>Littorinimorpha</taxon>
        <taxon>Littorinoidea</taxon>
        <taxon>Littorinidae</taxon>
        <taxon>Littorina</taxon>
    </lineage>
</organism>
<reference evidence="5 6" key="1">
    <citation type="submission" date="2024-02" db="EMBL/GenBank/DDBJ databases">
        <title>Chromosome-scale genome assembly of the rough periwinkle Littorina saxatilis.</title>
        <authorList>
            <person name="De Jode A."/>
            <person name="Faria R."/>
            <person name="Formenti G."/>
            <person name="Sims Y."/>
            <person name="Smith T.P."/>
            <person name="Tracey A."/>
            <person name="Wood J.M.D."/>
            <person name="Zagrodzka Z.B."/>
            <person name="Johannesson K."/>
            <person name="Butlin R.K."/>
            <person name="Leder E.H."/>
        </authorList>
    </citation>
    <scope>NUCLEOTIDE SEQUENCE [LARGE SCALE GENOMIC DNA]</scope>
    <source>
        <strain evidence="5">Snail1</strain>
        <tissue evidence="5">Muscle</tissue>
    </source>
</reference>
<keyword evidence="2" id="KW-0472">Membrane</keyword>
<protein>
    <recommendedName>
        <fullName evidence="4">Ig-like domain-containing protein</fullName>
    </recommendedName>
</protein>
<feature type="compositionally biased region" description="Polar residues" evidence="1">
    <location>
        <begin position="315"/>
        <end position="343"/>
    </location>
</feature>
<keyword evidence="2" id="KW-1133">Transmembrane helix</keyword>
<evidence type="ECO:0000313" key="5">
    <source>
        <dbReference type="EMBL" id="KAK7095987.1"/>
    </source>
</evidence>
<feature type="signal peptide" evidence="3">
    <location>
        <begin position="1"/>
        <end position="20"/>
    </location>
</feature>
<name>A0AAN9G5T6_9CAEN</name>
<evidence type="ECO:0000259" key="4">
    <source>
        <dbReference type="PROSITE" id="PS50835"/>
    </source>
</evidence>
<feature type="region of interest" description="Disordered" evidence="1">
    <location>
        <begin position="221"/>
        <end position="343"/>
    </location>
</feature>
<evidence type="ECO:0000256" key="3">
    <source>
        <dbReference type="SAM" id="SignalP"/>
    </source>
</evidence>
<sequence>MLEFIVTVVIAAQTIRSCLCANCTDVVVDPAELSLHIFIRQFPGACEDYPNNTMTLTCTARVEGSPTMVTVWEDWTWRWREGEGEEWQAVDSEKNTSHLDLEGECSSTTNSTIMIEDALTKPEDSEFCCHVYHHSGYNKTLSESTIKPFLCQKRGNENTAWLRAMWIVALCFSLMLLLFLAAIGIFVYCHRKKMATKRTARKEQEYKERLHMLSFQIMHDVAQDDPPPGIEEVQDAQSSPFSGSSVDSINASDARFQPWNSIHEQNPDQPREIGSNASLGPSPQTSQEHPKESGSNASLGRSPQTSQEHPKEIGSNASLGRSPQTSQEHPKESGSNASLGRSP</sequence>
<evidence type="ECO:0000313" key="6">
    <source>
        <dbReference type="Proteomes" id="UP001374579"/>
    </source>
</evidence>
<accession>A0AAN9G5T6</accession>
<feature type="chain" id="PRO_5042919542" description="Ig-like domain-containing protein" evidence="3">
    <location>
        <begin position="21"/>
        <end position="343"/>
    </location>
</feature>
<feature type="transmembrane region" description="Helical" evidence="2">
    <location>
        <begin position="164"/>
        <end position="189"/>
    </location>
</feature>